<dbReference type="AlphaFoldDB" id="A0AAV9GQY1"/>
<dbReference type="Proteomes" id="UP001321760">
    <property type="component" value="Unassembled WGS sequence"/>
</dbReference>
<protein>
    <recommendedName>
        <fullName evidence="1">2EXR domain-containing protein</fullName>
    </recommendedName>
</protein>
<evidence type="ECO:0000313" key="3">
    <source>
        <dbReference type="Proteomes" id="UP001321760"/>
    </source>
</evidence>
<organism evidence="2 3">
    <name type="scientific">Podospora aff. communis PSN243</name>
    <dbReference type="NCBI Taxonomy" id="3040156"/>
    <lineage>
        <taxon>Eukaryota</taxon>
        <taxon>Fungi</taxon>
        <taxon>Dikarya</taxon>
        <taxon>Ascomycota</taxon>
        <taxon>Pezizomycotina</taxon>
        <taxon>Sordariomycetes</taxon>
        <taxon>Sordariomycetidae</taxon>
        <taxon>Sordariales</taxon>
        <taxon>Podosporaceae</taxon>
        <taxon>Podospora</taxon>
    </lineage>
</organism>
<proteinExistence type="predicted"/>
<keyword evidence="3" id="KW-1185">Reference proteome</keyword>
<gene>
    <name evidence="2" type="ORF">QBC34DRAFT_493751</name>
</gene>
<reference evidence="2" key="2">
    <citation type="submission" date="2023-05" db="EMBL/GenBank/DDBJ databases">
        <authorList>
            <consortium name="Lawrence Berkeley National Laboratory"/>
            <person name="Steindorff A."/>
            <person name="Hensen N."/>
            <person name="Bonometti L."/>
            <person name="Westerberg I."/>
            <person name="Brannstrom I.O."/>
            <person name="Guillou S."/>
            <person name="Cros-Aarteil S."/>
            <person name="Calhoun S."/>
            <person name="Haridas S."/>
            <person name="Kuo A."/>
            <person name="Mondo S."/>
            <person name="Pangilinan J."/>
            <person name="Riley R."/>
            <person name="Labutti K."/>
            <person name="Andreopoulos B."/>
            <person name="Lipzen A."/>
            <person name="Chen C."/>
            <person name="Yanf M."/>
            <person name="Daum C."/>
            <person name="Ng V."/>
            <person name="Clum A."/>
            <person name="Ohm R."/>
            <person name="Martin F."/>
            <person name="Silar P."/>
            <person name="Natvig D."/>
            <person name="Lalanne C."/>
            <person name="Gautier V."/>
            <person name="Ament-Velasquez S.L."/>
            <person name="Kruys A."/>
            <person name="Hutchinson M.I."/>
            <person name="Powell A.J."/>
            <person name="Barry K."/>
            <person name="Miller A.N."/>
            <person name="Grigoriev I.V."/>
            <person name="Debuchy R."/>
            <person name="Gladieux P."/>
            <person name="Thoren M.H."/>
            <person name="Johannesson H."/>
        </authorList>
    </citation>
    <scope>NUCLEOTIDE SEQUENCE</scope>
    <source>
        <strain evidence="2">PSN243</strain>
    </source>
</reference>
<reference evidence="2" key="1">
    <citation type="journal article" date="2023" name="Mol. Phylogenet. Evol.">
        <title>Genome-scale phylogeny and comparative genomics of the fungal order Sordariales.</title>
        <authorList>
            <person name="Hensen N."/>
            <person name="Bonometti L."/>
            <person name="Westerberg I."/>
            <person name="Brannstrom I.O."/>
            <person name="Guillou S."/>
            <person name="Cros-Aarteil S."/>
            <person name="Calhoun S."/>
            <person name="Haridas S."/>
            <person name="Kuo A."/>
            <person name="Mondo S."/>
            <person name="Pangilinan J."/>
            <person name="Riley R."/>
            <person name="LaButti K."/>
            <person name="Andreopoulos B."/>
            <person name="Lipzen A."/>
            <person name="Chen C."/>
            <person name="Yan M."/>
            <person name="Daum C."/>
            <person name="Ng V."/>
            <person name="Clum A."/>
            <person name="Steindorff A."/>
            <person name="Ohm R.A."/>
            <person name="Martin F."/>
            <person name="Silar P."/>
            <person name="Natvig D.O."/>
            <person name="Lalanne C."/>
            <person name="Gautier V."/>
            <person name="Ament-Velasquez S.L."/>
            <person name="Kruys A."/>
            <person name="Hutchinson M.I."/>
            <person name="Powell A.J."/>
            <person name="Barry K."/>
            <person name="Miller A.N."/>
            <person name="Grigoriev I.V."/>
            <person name="Debuchy R."/>
            <person name="Gladieux P."/>
            <person name="Hiltunen Thoren M."/>
            <person name="Johannesson H."/>
        </authorList>
    </citation>
    <scope>NUCLEOTIDE SEQUENCE</scope>
    <source>
        <strain evidence="2">PSN243</strain>
    </source>
</reference>
<accession>A0AAV9GQY1</accession>
<feature type="domain" description="2EXR" evidence="1">
    <location>
        <begin position="33"/>
        <end position="124"/>
    </location>
</feature>
<dbReference type="InterPro" id="IPR045518">
    <property type="entry name" value="2EXR"/>
</dbReference>
<comment type="caution">
    <text evidence="2">The sequence shown here is derived from an EMBL/GenBank/DDBJ whole genome shotgun (WGS) entry which is preliminary data.</text>
</comment>
<dbReference type="Pfam" id="PF20150">
    <property type="entry name" value="2EXR"/>
    <property type="match status" value="1"/>
</dbReference>
<evidence type="ECO:0000313" key="2">
    <source>
        <dbReference type="EMBL" id="KAK4450464.1"/>
    </source>
</evidence>
<evidence type="ECO:0000259" key="1">
    <source>
        <dbReference type="Pfam" id="PF20150"/>
    </source>
</evidence>
<dbReference type="EMBL" id="MU865932">
    <property type="protein sequence ID" value="KAK4450464.1"/>
    <property type="molecule type" value="Genomic_DNA"/>
</dbReference>
<name>A0AAV9GQY1_9PEZI</name>
<sequence length="342" mass="39081">MDLSLMLCETDSKTQVARREATRTATSDSRAFPFSRLPAEIRIKIWEERIGSDIITPTAYQRSRSVDPDPNPAPRLSYRRANGEIFDFGRDTARDPPWYSPTCPRPPTPFAGFACREAHAVALYLIKKVRDGARAQWACDPLIQLSFRAWPQASRRLLAPLVPPDSSHPLSPNPYVAFHLPVDWAEPIQHDPWFWGPANEGKRMQFLQTILAARDYDIKLVLPTAHTFQVRRRYSIISHPDPPCVARWSSWDCQAMLLSINDAKAWDEVAEVLKYLIPGDQPMPRINHPNSPETRQELELATRQVKMIWRYEDERDKANGGPGLKPLPKMDVLKSVTVAWLL</sequence>